<gene>
    <name evidence="2" type="ORF">PPENT_87.1.T1090004</name>
</gene>
<organism evidence="2 3">
    <name type="scientific">Paramecium pentaurelia</name>
    <dbReference type="NCBI Taxonomy" id="43138"/>
    <lineage>
        <taxon>Eukaryota</taxon>
        <taxon>Sar</taxon>
        <taxon>Alveolata</taxon>
        <taxon>Ciliophora</taxon>
        <taxon>Intramacronucleata</taxon>
        <taxon>Oligohymenophorea</taxon>
        <taxon>Peniculida</taxon>
        <taxon>Parameciidae</taxon>
        <taxon>Paramecium</taxon>
    </lineage>
</organism>
<comment type="caution">
    <text evidence="2">The sequence shown here is derived from an EMBL/GenBank/DDBJ whole genome shotgun (WGS) entry which is preliminary data.</text>
</comment>
<evidence type="ECO:0008006" key="4">
    <source>
        <dbReference type="Google" id="ProtNLM"/>
    </source>
</evidence>
<feature type="transmembrane region" description="Helical" evidence="1">
    <location>
        <begin position="48"/>
        <end position="70"/>
    </location>
</feature>
<evidence type="ECO:0000313" key="3">
    <source>
        <dbReference type="Proteomes" id="UP000689195"/>
    </source>
</evidence>
<evidence type="ECO:0000313" key="2">
    <source>
        <dbReference type="EMBL" id="CAD8195226.1"/>
    </source>
</evidence>
<dbReference type="Proteomes" id="UP000689195">
    <property type="component" value="Unassembled WGS sequence"/>
</dbReference>
<dbReference type="AlphaFoldDB" id="A0A8S1X7Y6"/>
<keyword evidence="1" id="KW-0472">Membrane</keyword>
<evidence type="ECO:0000256" key="1">
    <source>
        <dbReference type="SAM" id="Phobius"/>
    </source>
</evidence>
<dbReference type="EMBL" id="CAJJDO010000109">
    <property type="protein sequence ID" value="CAD8195226.1"/>
    <property type="molecule type" value="Genomic_DNA"/>
</dbReference>
<accession>A0A8S1X7Y6</accession>
<proteinExistence type="predicted"/>
<sequence>MSLQFENSQSLKFIRLRIIFYIKGFLIDNRIQINLMINYKGKLSRPHLIIILIMLKKFKVQVLLALILMIQLEQKQFFELTMLLLNSFQKEYSQHKQFRHGIQKYNN</sequence>
<keyword evidence="1" id="KW-0812">Transmembrane</keyword>
<protein>
    <recommendedName>
        <fullName evidence="4">Transmembrane protein</fullName>
    </recommendedName>
</protein>
<keyword evidence="1" id="KW-1133">Transmembrane helix</keyword>
<reference evidence="2" key="1">
    <citation type="submission" date="2021-01" db="EMBL/GenBank/DDBJ databases">
        <authorList>
            <consortium name="Genoscope - CEA"/>
            <person name="William W."/>
        </authorList>
    </citation>
    <scope>NUCLEOTIDE SEQUENCE</scope>
</reference>
<name>A0A8S1X7Y6_9CILI</name>
<keyword evidence="3" id="KW-1185">Reference proteome</keyword>